<gene>
    <name evidence="13" type="primary">LOC106807696</name>
</gene>
<dbReference type="PROSITE" id="PS51864">
    <property type="entry name" value="ASTACIN"/>
    <property type="match status" value="1"/>
</dbReference>
<dbReference type="SUPFAM" id="SSF55486">
    <property type="entry name" value="Metalloproteases ('zincins'), catalytic domain"/>
    <property type="match status" value="1"/>
</dbReference>
<feature type="disulfide bond" evidence="7">
    <location>
        <begin position="273"/>
        <end position="428"/>
    </location>
</feature>
<evidence type="ECO:0000256" key="10">
    <source>
        <dbReference type="SAM" id="MobiDB-lite"/>
    </source>
</evidence>
<dbReference type="RefSeq" id="XP_014665613.1">
    <property type="nucleotide sequence ID" value="XM_014810127.1"/>
</dbReference>
<keyword evidence="12" id="KW-1185">Reference proteome</keyword>
<comment type="cofactor">
    <cofactor evidence="7 8">
        <name>Zn(2+)</name>
        <dbReference type="ChEBI" id="CHEBI:29105"/>
    </cofactor>
    <text evidence="7 8">Binds 1 zinc ion per subunit.</text>
</comment>
<dbReference type="SMART" id="SM00235">
    <property type="entry name" value="ZnMc"/>
    <property type="match status" value="1"/>
</dbReference>
<keyword evidence="3 7" id="KW-0479">Metal-binding</keyword>
<feature type="region of interest" description="Disordered" evidence="10">
    <location>
        <begin position="24"/>
        <end position="86"/>
    </location>
</feature>
<dbReference type="Gene3D" id="3.40.390.10">
    <property type="entry name" value="Collagenase (Catalytic Domain)"/>
    <property type="match status" value="1"/>
</dbReference>
<dbReference type="InterPro" id="IPR024079">
    <property type="entry name" value="MetalloPept_cat_dom_sf"/>
</dbReference>
<proteinExistence type="predicted"/>
<accession>A0ABM1E092</accession>
<feature type="active site" evidence="7">
    <location>
        <position position="323"/>
    </location>
</feature>
<keyword evidence="7" id="KW-1015">Disulfide bond</keyword>
<dbReference type="InterPro" id="IPR035914">
    <property type="entry name" value="Sperma_CUB_dom_sf"/>
</dbReference>
<feature type="signal peptide" evidence="8">
    <location>
        <begin position="1"/>
        <end position="24"/>
    </location>
</feature>
<dbReference type="InterPro" id="IPR034035">
    <property type="entry name" value="Astacin-like_dom"/>
</dbReference>
<feature type="binding site" evidence="7">
    <location>
        <position position="322"/>
    </location>
    <ligand>
        <name>Zn(2+)</name>
        <dbReference type="ChEBI" id="CHEBI:29105"/>
        <note>catalytic</note>
    </ligand>
</feature>
<reference evidence="13" key="1">
    <citation type="submission" date="2025-08" db="UniProtKB">
        <authorList>
            <consortium name="RefSeq"/>
        </authorList>
    </citation>
    <scope>IDENTIFICATION</scope>
</reference>
<keyword evidence="9" id="KW-0175">Coiled coil</keyword>
<dbReference type="PANTHER" id="PTHR10127:SF780">
    <property type="entry name" value="METALLOENDOPEPTIDASE"/>
    <property type="match status" value="1"/>
</dbReference>
<organism evidence="12 13">
    <name type="scientific">Priapulus caudatus</name>
    <name type="common">Priapulid worm</name>
    <dbReference type="NCBI Taxonomy" id="37621"/>
    <lineage>
        <taxon>Eukaryota</taxon>
        <taxon>Metazoa</taxon>
        <taxon>Ecdysozoa</taxon>
        <taxon>Scalidophora</taxon>
        <taxon>Priapulida</taxon>
        <taxon>Priapulimorpha</taxon>
        <taxon>Priapulimorphida</taxon>
        <taxon>Priapulidae</taxon>
        <taxon>Priapulus</taxon>
    </lineage>
</organism>
<dbReference type="PANTHER" id="PTHR10127">
    <property type="entry name" value="DISCOIDIN, CUB, EGF, LAMININ , AND ZINC METALLOPROTEASE DOMAIN CONTAINING"/>
    <property type="match status" value="1"/>
</dbReference>
<feature type="coiled-coil region" evidence="9">
    <location>
        <begin position="203"/>
        <end position="230"/>
    </location>
</feature>
<keyword evidence="6 7" id="KW-0482">Metalloprotease</keyword>
<dbReference type="SUPFAM" id="SSF49854">
    <property type="entry name" value="Spermadhesin, CUB domain"/>
    <property type="match status" value="1"/>
</dbReference>
<feature type="chain" id="PRO_5045012918" description="Metalloendopeptidase" evidence="8">
    <location>
        <begin position="25"/>
        <end position="697"/>
    </location>
</feature>
<protein>
    <recommendedName>
        <fullName evidence="8">Metalloendopeptidase</fullName>
        <ecNumber evidence="8">3.4.24.-</ecNumber>
    </recommendedName>
</protein>
<dbReference type="Proteomes" id="UP000695022">
    <property type="component" value="Unplaced"/>
</dbReference>
<feature type="domain" description="Peptidase M12A" evidence="11">
    <location>
        <begin position="228"/>
        <end position="429"/>
    </location>
</feature>
<evidence type="ECO:0000256" key="6">
    <source>
        <dbReference type="ARBA" id="ARBA00023049"/>
    </source>
</evidence>
<dbReference type="CDD" id="cd04280">
    <property type="entry name" value="ZnMc_astacin_like"/>
    <property type="match status" value="1"/>
</dbReference>
<name>A0ABM1E092_PRICU</name>
<evidence type="ECO:0000256" key="9">
    <source>
        <dbReference type="SAM" id="Coils"/>
    </source>
</evidence>
<feature type="compositionally biased region" description="Acidic residues" evidence="10">
    <location>
        <begin position="62"/>
        <end position="72"/>
    </location>
</feature>
<dbReference type="Pfam" id="PF01400">
    <property type="entry name" value="Astacin"/>
    <property type="match status" value="1"/>
</dbReference>
<evidence type="ECO:0000256" key="4">
    <source>
        <dbReference type="ARBA" id="ARBA00022801"/>
    </source>
</evidence>
<keyword evidence="1" id="KW-0245">EGF-like domain</keyword>
<feature type="binding site" evidence="7">
    <location>
        <position position="332"/>
    </location>
    <ligand>
        <name>Zn(2+)</name>
        <dbReference type="ChEBI" id="CHEBI:29105"/>
        <note>catalytic</note>
    </ligand>
</feature>
<evidence type="ECO:0000313" key="12">
    <source>
        <dbReference type="Proteomes" id="UP000695022"/>
    </source>
</evidence>
<evidence type="ECO:0000256" key="3">
    <source>
        <dbReference type="ARBA" id="ARBA00022723"/>
    </source>
</evidence>
<evidence type="ECO:0000256" key="1">
    <source>
        <dbReference type="ARBA" id="ARBA00022536"/>
    </source>
</evidence>
<dbReference type="PRINTS" id="PR00480">
    <property type="entry name" value="ASTACIN"/>
</dbReference>
<feature type="compositionally biased region" description="Polar residues" evidence="10">
    <location>
        <begin position="27"/>
        <end position="38"/>
    </location>
</feature>
<evidence type="ECO:0000259" key="11">
    <source>
        <dbReference type="PROSITE" id="PS51864"/>
    </source>
</evidence>
<evidence type="ECO:0000256" key="8">
    <source>
        <dbReference type="RuleBase" id="RU361183"/>
    </source>
</evidence>
<keyword evidence="2 7" id="KW-0645">Protease</keyword>
<feature type="binding site" evidence="7">
    <location>
        <position position="326"/>
    </location>
    <ligand>
        <name>Zn(2+)</name>
        <dbReference type="ChEBI" id="CHEBI:29105"/>
        <note>catalytic</note>
    </ligand>
</feature>
<dbReference type="InterPro" id="IPR006026">
    <property type="entry name" value="Peptidase_Metallo"/>
</dbReference>
<dbReference type="GeneID" id="106807696"/>
<feature type="region of interest" description="Disordered" evidence="10">
    <location>
        <begin position="160"/>
        <end position="188"/>
    </location>
</feature>
<keyword evidence="8" id="KW-0732">Signal</keyword>
<evidence type="ECO:0000256" key="2">
    <source>
        <dbReference type="ARBA" id="ARBA00022670"/>
    </source>
</evidence>
<evidence type="ECO:0000313" key="13">
    <source>
        <dbReference type="RefSeq" id="XP_014665613.1"/>
    </source>
</evidence>
<dbReference type="InterPro" id="IPR001506">
    <property type="entry name" value="Peptidase_M12A"/>
</dbReference>
<comment type="caution">
    <text evidence="7">Lacks conserved residue(s) required for the propagation of feature annotation.</text>
</comment>
<dbReference type="EC" id="3.4.24.-" evidence="8"/>
<keyword evidence="5 7" id="KW-0862">Zinc</keyword>
<sequence>MRRVETALLALLLVMILARTSVGADDSNYTPRSQTRRTGGNDDDGSTDARAPTRRIVRGKDDDNDADESDDNDPPRNVGQFKELPLPDITDETLNLDVDRSRVLQDVQCCDKVHDTTSYRRPNFFSLRTRGNFGVREAISNGVYVTPRMQSIFKQIQQKAAEKFGTADGQENNEDPQRQEKSRQGIPAPLRVTSAGEFDGLIEGDIRIRVTEMEEILESLEEERRRKRKIFSDSFSRWDVSNPITYKFKEEAYNSRQKIMIRQALEHLSSQTCIQFNEAANPSGDFIMFVKEKGCWSYVGRSGGEQSVSIDDGCFRLGTIVHEVSHALGFIHEQSRPERDDFVKIIKQNIMNLQQTNFLKYPGSETRNYGVPYDYTSVMHYSGTAFSKDPLDLNRITIKTIDPLMQTRIGQRVKLSFYDVKIMNLAYCNGRCSGGLTDDFCMNGGYRHPTDCNTCTCPTGLTGDKCEATVRVKETLEGGQILDIKTDESVILSSQLPAGRTSDIITSWLLRAPKGGTITIKMTDIDTAHYSDPRYGDPDWIEIRHKGLDQPGPRFSGFSVRNIPLLTSDTNEVLVVAETHFGYDASFTLKATVTCDACSDGTAATTTTSITASSDTCECSVWGSYSGCIPTNPFARKRCGCGEQSRTCEVTSGECSGTPTLTETVDCSPFRSCRTRNRGRYCCSGWTLKGRRCHKKN</sequence>
<evidence type="ECO:0000256" key="7">
    <source>
        <dbReference type="PROSITE-ProRule" id="PRU01211"/>
    </source>
</evidence>
<keyword evidence="4 7" id="KW-0378">Hydrolase</keyword>
<evidence type="ECO:0000256" key="5">
    <source>
        <dbReference type="ARBA" id="ARBA00022833"/>
    </source>
</evidence>